<name>A0ABM4A2P1_ZIZJJ</name>
<dbReference type="GeneID" id="132800760"/>
<proteinExistence type="predicted"/>
<dbReference type="InterPro" id="IPR053772">
    <property type="entry name" value="At1g61320/At1g61330-like"/>
</dbReference>
<dbReference type="Proteomes" id="UP001652623">
    <property type="component" value="Chromosome 2"/>
</dbReference>
<keyword evidence="1" id="KW-1185">Reference proteome</keyword>
<dbReference type="PANTHER" id="PTHR34145">
    <property type="entry name" value="OS02G0105600 PROTEIN"/>
    <property type="match status" value="1"/>
</dbReference>
<organism evidence="1 2">
    <name type="scientific">Ziziphus jujuba</name>
    <name type="common">Chinese jujube</name>
    <name type="synonym">Ziziphus sativa</name>
    <dbReference type="NCBI Taxonomy" id="326968"/>
    <lineage>
        <taxon>Eukaryota</taxon>
        <taxon>Viridiplantae</taxon>
        <taxon>Streptophyta</taxon>
        <taxon>Embryophyta</taxon>
        <taxon>Tracheophyta</taxon>
        <taxon>Spermatophyta</taxon>
        <taxon>Magnoliopsida</taxon>
        <taxon>eudicotyledons</taxon>
        <taxon>Gunneridae</taxon>
        <taxon>Pentapetalae</taxon>
        <taxon>rosids</taxon>
        <taxon>fabids</taxon>
        <taxon>Rosales</taxon>
        <taxon>Rhamnaceae</taxon>
        <taxon>Paliureae</taxon>
        <taxon>Ziziphus</taxon>
    </lineage>
</organism>
<dbReference type="RefSeq" id="XP_060671003.1">
    <property type="nucleotide sequence ID" value="XM_060815020.1"/>
</dbReference>
<sequence>MYLFACPGPFIVSTVLNLKSVDVSGEVIERFLSNCHVLERLSVYDFETLIRLKVVGQSLTLKFFFFLLDYVITLLSIIDRHHNHVINQVSCCLSQLEILRVGNISEVSKIGEVIPNPILTNMKHLHLLVDISVHVFRQLNSIMKAFPCLQRLLLALSYLLPLQRCKECYGEYTKADNCCYNNNLKVVEIFGYYGHEKVDEFVMNVIENVVTVEKIIIDPRDWFSFPLVVSDDVEDIWEHARIHAMKELKSKVPSTIEFVCS</sequence>
<gene>
    <name evidence="2" type="primary">LOC132800760</name>
</gene>
<evidence type="ECO:0000313" key="2">
    <source>
        <dbReference type="RefSeq" id="XP_060671003.1"/>
    </source>
</evidence>
<dbReference type="PANTHER" id="PTHR34145:SF68">
    <property type="entry name" value="FBD DOMAIN-CONTAINING PROTEIN"/>
    <property type="match status" value="1"/>
</dbReference>
<protein>
    <submittedName>
        <fullName evidence="2">Uncharacterized protein LOC132800760</fullName>
    </submittedName>
</protein>
<reference evidence="2" key="2">
    <citation type="submission" date="2025-08" db="UniProtKB">
        <authorList>
            <consortium name="RefSeq"/>
        </authorList>
    </citation>
    <scope>IDENTIFICATION</scope>
    <source>
        <tissue evidence="2">Seedling</tissue>
    </source>
</reference>
<reference evidence="1" key="1">
    <citation type="submission" date="2025-05" db="UniProtKB">
        <authorList>
            <consortium name="RefSeq"/>
        </authorList>
    </citation>
    <scope>NUCLEOTIDE SEQUENCE [LARGE SCALE GENOMIC DNA]</scope>
</reference>
<accession>A0ABM4A2P1</accession>
<evidence type="ECO:0000313" key="1">
    <source>
        <dbReference type="Proteomes" id="UP001652623"/>
    </source>
</evidence>